<protein>
    <submittedName>
        <fullName evidence="1">Uncharacterized protein</fullName>
    </submittedName>
</protein>
<organism evidence="1 2">
    <name type="scientific">Dioscorea zingiberensis</name>
    <dbReference type="NCBI Taxonomy" id="325984"/>
    <lineage>
        <taxon>Eukaryota</taxon>
        <taxon>Viridiplantae</taxon>
        <taxon>Streptophyta</taxon>
        <taxon>Embryophyta</taxon>
        <taxon>Tracheophyta</taxon>
        <taxon>Spermatophyta</taxon>
        <taxon>Magnoliopsida</taxon>
        <taxon>Liliopsida</taxon>
        <taxon>Dioscoreales</taxon>
        <taxon>Dioscoreaceae</taxon>
        <taxon>Dioscorea</taxon>
    </lineage>
</organism>
<sequence>MDIVVEPTSLKESCLEKSSSLDMNNNDIMETSSHVKMEKLASDANVDPEILMHDQEILEISLSSNQAKEDYLSSDYQTPTGNIFDPFAPAPEDQNCAPKKKMLKEAEAYICRKLNFDSCIDVDDAAEEELLLDSVYRSFLELIVNIQIKEIYGQNLVMEPQLEGFETPKSLPLLTGTADTCPLAPMRVGLETKDISLDICKKLEF</sequence>
<comment type="caution">
    <text evidence="1">The sequence shown here is derived from an EMBL/GenBank/DDBJ whole genome shotgun (WGS) entry which is preliminary data.</text>
</comment>
<dbReference type="Proteomes" id="UP001085076">
    <property type="component" value="Miscellaneous, Linkage group lg01"/>
</dbReference>
<dbReference type="InterPro" id="IPR038971">
    <property type="entry name" value="SMR11/SMR16"/>
</dbReference>
<evidence type="ECO:0000313" key="1">
    <source>
        <dbReference type="EMBL" id="KAJ0985345.1"/>
    </source>
</evidence>
<name>A0A9D5D768_9LILI</name>
<dbReference type="PANTHER" id="PTHR36310">
    <property type="entry name" value="CYCLIN-DEPENDENT PROTEIN KINASE INHIBITOR SMR11"/>
    <property type="match status" value="1"/>
</dbReference>
<keyword evidence="2" id="KW-1185">Reference proteome</keyword>
<reference evidence="1" key="1">
    <citation type="submission" date="2021-03" db="EMBL/GenBank/DDBJ databases">
        <authorList>
            <person name="Li Z."/>
            <person name="Yang C."/>
        </authorList>
    </citation>
    <scope>NUCLEOTIDE SEQUENCE</scope>
    <source>
        <strain evidence="1">Dzin_1.0</strain>
        <tissue evidence="1">Leaf</tissue>
    </source>
</reference>
<reference evidence="1" key="2">
    <citation type="journal article" date="2022" name="Hortic Res">
        <title>The genome of Dioscorea zingiberensis sheds light on the biosynthesis, origin and evolution of the medicinally important diosgenin saponins.</title>
        <authorList>
            <person name="Li Y."/>
            <person name="Tan C."/>
            <person name="Li Z."/>
            <person name="Guo J."/>
            <person name="Li S."/>
            <person name="Chen X."/>
            <person name="Wang C."/>
            <person name="Dai X."/>
            <person name="Yang H."/>
            <person name="Song W."/>
            <person name="Hou L."/>
            <person name="Xu J."/>
            <person name="Tong Z."/>
            <person name="Xu A."/>
            <person name="Yuan X."/>
            <person name="Wang W."/>
            <person name="Yang Q."/>
            <person name="Chen L."/>
            <person name="Sun Z."/>
            <person name="Wang K."/>
            <person name="Pan B."/>
            <person name="Chen J."/>
            <person name="Bao Y."/>
            <person name="Liu F."/>
            <person name="Qi X."/>
            <person name="Gang D.R."/>
            <person name="Wen J."/>
            <person name="Li J."/>
        </authorList>
    </citation>
    <scope>NUCLEOTIDE SEQUENCE</scope>
    <source>
        <strain evidence="1">Dzin_1.0</strain>
    </source>
</reference>
<dbReference type="OrthoDB" id="777328at2759"/>
<dbReference type="AlphaFoldDB" id="A0A9D5D768"/>
<proteinExistence type="predicted"/>
<accession>A0A9D5D768</accession>
<dbReference type="PANTHER" id="PTHR36310:SF1">
    <property type="entry name" value="CYCLIN-DEPENDENT PROTEIN KINASE INHIBITOR SMR11"/>
    <property type="match status" value="1"/>
</dbReference>
<evidence type="ECO:0000313" key="2">
    <source>
        <dbReference type="Proteomes" id="UP001085076"/>
    </source>
</evidence>
<gene>
    <name evidence="1" type="ORF">J5N97_003701</name>
</gene>
<dbReference type="EMBL" id="JAGGNH010000001">
    <property type="protein sequence ID" value="KAJ0985345.1"/>
    <property type="molecule type" value="Genomic_DNA"/>
</dbReference>